<dbReference type="GO" id="GO:0005634">
    <property type="term" value="C:nucleus"/>
    <property type="evidence" value="ECO:0007669"/>
    <property type="project" value="UniProtKB-SubCell"/>
</dbReference>
<keyword evidence="7" id="KW-0819">tRNA processing</keyword>
<dbReference type="PANTHER" id="PTHR15641">
    <property type="entry name" value="ELONGATOR COMPLEX PROTEIN 5"/>
    <property type="match status" value="1"/>
</dbReference>
<dbReference type="PANTHER" id="PTHR15641:SF1">
    <property type="entry name" value="ELONGATOR COMPLEX PROTEIN 5"/>
    <property type="match status" value="1"/>
</dbReference>
<keyword evidence="6" id="KW-0963">Cytoplasm</keyword>
<evidence type="ECO:0000313" key="11">
    <source>
        <dbReference type="Proteomes" id="UP001591681"/>
    </source>
</evidence>
<evidence type="ECO:0000256" key="7">
    <source>
        <dbReference type="ARBA" id="ARBA00022694"/>
    </source>
</evidence>
<evidence type="ECO:0000256" key="1">
    <source>
        <dbReference type="ARBA" id="ARBA00004123"/>
    </source>
</evidence>
<evidence type="ECO:0000256" key="5">
    <source>
        <dbReference type="ARBA" id="ARBA00020264"/>
    </source>
</evidence>
<keyword evidence="8" id="KW-0539">Nucleus</keyword>
<dbReference type="Proteomes" id="UP001591681">
    <property type="component" value="Unassembled WGS sequence"/>
</dbReference>
<comment type="caution">
    <text evidence="10">The sequence shown here is derived from an EMBL/GenBank/DDBJ whole genome shotgun (WGS) entry which is preliminary data.</text>
</comment>
<dbReference type="InterPro" id="IPR027417">
    <property type="entry name" value="P-loop_NTPase"/>
</dbReference>
<feature type="compositionally biased region" description="Acidic residues" evidence="9">
    <location>
        <begin position="280"/>
        <end position="296"/>
    </location>
</feature>
<dbReference type="Pfam" id="PF10483">
    <property type="entry name" value="Elong_Iki1"/>
    <property type="match status" value="2"/>
</dbReference>
<evidence type="ECO:0000313" key="10">
    <source>
        <dbReference type="EMBL" id="KAL2079728.1"/>
    </source>
</evidence>
<sequence length="296" mass="32761">MLLDVLQGAEAGSFIIFRDSASCPGRRLLKSYVHAALKREEEVHVLEFEASEEELPTGLDVHCAQRLHIHGGFADPLGWIKRSSFTVHQFTSRSISTLISSQPQSKSALLVIDSLSWLVRHLDPVVICKRLQEIRRGGAVKTIIGLLHADLHQISVVGSVCHLASTVISVEPRTNGQWVLAKTTKRTKSGKVLQEEELFSIQENLTVTVHSKVSHTTQTQPETDSVEADPAANLTFNLHLSEMEREAKEKVALPFVFSQEKKSALLNAGQGAGRILYEPDANDDFDQEDPDEDLDV</sequence>
<protein>
    <recommendedName>
        <fullName evidence="5">Elongator complex protein 5</fullName>
    </recommendedName>
</protein>
<dbReference type="Gene3D" id="3.40.50.300">
    <property type="entry name" value="P-loop containing nucleotide triphosphate hydrolases"/>
    <property type="match status" value="1"/>
</dbReference>
<evidence type="ECO:0000256" key="9">
    <source>
        <dbReference type="SAM" id="MobiDB-lite"/>
    </source>
</evidence>
<evidence type="ECO:0000256" key="4">
    <source>
        <dbReference type="ARBA" id="ARBA00009567"/>
    </source>
</evidence>
<name>A0ABD1J1F4_9TELE</name>
<keyword evidence="11" id="KW-1185">Reference proteome</keyword>
<evidence type="ECO:0000256" key="3">
    <source>
        <dbReference type="ARBA" id="ARBA00005043"/>
    </source>
</evidence>
<comment type="subcellular location">
    <subcellularLocation>
        <location evidence="2">Cytoplasm</location>
    </subcellularLocation>
    <subcellularLocation>
        <location evidence="1">Nucleus</location>
    </subcellularLocation>
</comment>
<dbReference type="CDD" id="cd19496">
    <property type="entry name" value="Elp5"/>
    <property type="match status" value="1"/>
</dbReference>
<feature type="region of interest" description="Disordered" evidence="9">
    <location>
        <begin position="272"/>
        <end position="296"/>
    </location>
</feature>
<comment type="pathway">
    <text evidence="3">tRNA modification; 5-methoxycarbonylmethyl-2-thiouridine-tRNA biosynthesis.</text>
</comment>
<proteinExistence type="inferred from homology"/>
<evidence type="ECO:0000256" key="2">
    <source>
        <dbReference type="ARBA" id="ARBA00004496"/>
    </source>
</evidence>
<organism evidence="10 11">
    <name type="scientific">Coilia grayii</name>
    <name type="common">Gray's grenadier anchovy</name>
    <dbReference type="NCBI Taxonomy" id="363190"/>
    <lineage>
        <taxon>Eukaryota</taxon>
        <taxon>Metazoa</taxon>
        <taxon>Chordata</taxon>
        <taxon>Craniata</taxon>
        <taxon>Vertebrata</taxon>
        <taxon>Euteleostomi</taxon>
        <taxon>Actinopterygii</taxon>
        <taxon>Neopterygii</taxon>
        <taxon>Teleostei</taxon>
        <taxon>Clupei</taxon>
        <taxon>Clupeiformes</taxon>
        <taxon>Clupeoidei</taxon>
        <taxon>Engraulidae</taxon>
        <taxon>Coilinae</taxon>
        <taxon>Coilia</taxon>
    </lineage>
</organism>
<dbReference type="InterPro" id="IPR019519">
    <property type="entry name" value="Elp5"/>
</dbReference>
<gene>
    <name evidence="10" type="ORF">ACEWY4_025472</name>
</gene>
<comment type="similarity">
    <text evidence="4">Belongs to the ELP5 family.</text>
</comment>
<evidence type="ECO:0000256" key="8">
    <source>
        <dbReference type="ARBA" id="ARBA00023242"/>
    </source>
</evidence>
<evidence type="ECO:0000256" key="6">
    <source>
        <dbReference type="ARBA" id="ARBA00022490"/>
    </source>
</evidence>
<dbReference type="GO" id="GO:0005737">
    <property type="term" value="C:cytoplasm"/>
    <property type="evidence" value="ECO:0007669"/>
    <property type="project" value="UniProtKB-SubCell"/>
</dbReference>
<dbReference type="EMBL" id="JBHFQA010000022">
    <property type="protein sequence ID" value="KAL2079728.1"/>
    <property type="molecule type" value="Genomic_DNA"/>
</dbReference>
<reference evidence="10 11" key="1">
    <citation type="submission" date="2024-09" db="EMBL/GenBank/DDBJ databases">
        <title>A chromosome-level genome assembly of Gray's grenadier anchovy, Coilia grayii.</title>
        <authorList>
            <person name="Fu Z."/>
        </authorList>
    </citation>
    <scope>NUCLEOTIDE SEQUENCE [LARGE SCALE GENOMIC DNA]</scope>
    <source>
        <strain evidence="10">G4</strain>
        <tissue evidence="10">Muscle</tissue>
    </source>
</reference>
<accession>A0ABD1J1F4</accession>
<dbReference type="GO" id="GO:0008033">
    <property type="term" value="P:tRNA processing"/>
    <property type="evidence" value="ECO:0007669"/>
    <property type="project" value="UniProtKB-KW"/>
</dbReference>
<dbReference type="AlphaFoldDB" id="A0ABD1J1F4"/>